<dbReference type="AlphaFoldDB" id="A0A1A9I843"/>
<accession>A0A1A9I843</accession>
<dbReference type="OrthoDB" id="799347at2"/>
<dbReference type="RefSeq" id="WP_067759342.1">
    <property type="nucleotide sequence ID" value="NZ_CP015772.1"/>
</dbReference>
<keyword evidence="2" id="KW-1185">Reference proteome</keyword>
<organism evidence="1 2">
    <name type="scientific">Niabella ginsenosidivorans</name>
    <dbReference type="NCBI Taxonomy" id="1176587"/>
    <lineage>
        <taxon>Bacteria</taxon>
        <taxon>Pseudomonadati</taxon>
        <taxon>Bacteroidota</taxon>
        <taxon>Chitinophagia</taxon>
        <taxon>Chitinophagales</taxon>
        <taxon>Chitinophagaceae</taxon>
        <taxon>Niabella</taxon>
    </lineage>
</organism>
<protein>
    <recommendedName>
        <fullName evidence="3">Addiction module protein</fullName>
    </recommendedName>
</protein>
<sequence>MTTAAIRDKLQEYIRFADDKKIKAIYTILEEEIETEYVWWKDEDFVARLDREREHFKSGKSKGYTWEEISSTLDELRAKRDSKK</sequence>
<dbReference type="STRING" id="1176587.A8C56_18455"/>
<evidence type="ECO:0000313" key="2">
    <source>
        <dbReference type="Proteomes" id="UP000077667"/>
    </source>
</evidence>
<dbReference type="KEGG" id="nia:A8C56_18455"/>
<evidence type="ECO:0008006" key="3">
    <source>
        <dbReference type="Google" id="ProtNLM"/>
    </source>
</evidence>
<dbReference type="Proteomes" id="UP000077667">
    <property type="component" value="Chromosome"/>
</dbReference>
<gene>
    <name evidence="1" type="ORF">A8C56_18455</name>
</gene>
<dbReference type="EMBL" id="CP015772">
    <property type="protein sequence ID" value="ANH82694.1"/>
    <property type="molecule type" value="Genomic_DNA"/>
</dbReference>
<evidence type="ECO:0000313" key="1">
    <source>
        <dbReference type="EMBL" id="ANH82694.1"/>
    </source>
</evidence>
<reference evidence="1 2" key="1">
    <citation type="submission" date="2016-05" db="EMBL/GenBank/DDBJ databases">
        <title>Niabella ginsenosidivorans BS26 whole genome sequencing.</title>
        <authorList>
            <person name="Im W.T."/>
            <person name="Siddiqi M.Z."/>
        </authorList>
    </citation>
    <scope>NUCLEOTIDE SEQUENCE [LARGE SCALE GENOMIC DNA]</scope>
    <source>
        <strain evidence="1 2">BS26</strain>
    </source>
</reference>
<proteinExistence type="predicted"/>
<name>A0A1A9I843_9BACT</name>